<dbReference type="AlphaFoldDB" id="A0A484ICK3"/>
<evidence type="ECO:0000313" key="2">
    <source>
        <dbReference type="Proteomes" id="UP000294299"/>
    </source>
</evidence>
<reference evidence="1 2" key="1">
    <citation type="submission" date="2019-02" db="EMBL/GenBank/DDBJ databases">
        <authorList>
            <person name="Lehtovirta-Morley E L."/>
        </authorList>
    </citation>
    <scope>NUCLEOTIDE SEQUENCE [LARGE SCALE GENOMIC DNA]</scope>
    <source>
        <strain evidence="1">NFRAN1</strain>
    </source>
</reference>
<protein>
    <submittedName>
        <fullName evidence="1">Uncharacterized protein</fullName>
    </submittedName>
</protein>
<dbReference type="KEGG" id="nfn:NFRAN_1078"/>
<gene>
    <name evidence="1" type="ORF">NFRAN_1078</name>
</gene>
<dbReference type="EMBL" id="LR216287">
    <property type="protein sequence ID" value="VFJ13400.1"/>
    <property type="molecule type" value="Genomic_DNA"/>
</dbReference>
<dbReference type="Proteomes" id="UP000294299">
    <property type="component" value="Chromosome NFRAN"/>
</dbReference>
<name>A0A484ICK3_9ARCH</name>
<organism evidence="1 2">
    <name type="scientific">Candidatus Nitrosocosmicus franklandianus</name>
    <dbReference type="NCBI Taxonomy" id="1798806"/>
    <lineage>
        <taxon>Archaea</taxon>
        <taxon>Nitrososphaerota</taxon>
        <taxon>Nitrososphaeria</taxon>
        <taxon>Nitrososphaerales</taxon>
        <taxon>Nitrososphaeraceae</taxon>
        <taxon>Candidatus Nitrosocosmicus</taxon>
    </lineage>
</organism>
<sequence>MNTINYRHLKCIPIQDYCFKSSENIPDNLDLVIILCISLE</sequence>
<evidence type="ECO:0000313" key="1">
    <source>
        <dbReference type="EMBL" id="VFJ13400.1"/>
    </source>
</evidence>
<proteinExistence type="predicted"/>
<accession>A0A484ICK3</accession>
<keyword evidence="2" id="KW-1185">Reference proteome</keyword>